<gene>
    <name evidence="2" type="ORF">E3N88_02164</name>
</gene>
<keyword evidence="3" id="KW-1185">Reference proteome</keyword>
<dbReference type="AlphaFoldDB" id="A0A5N6Q5B2"/>
<dbReference type="EMBL" id="SZYD01000001">
    <property type="protein sequence ID" value="KAD7479028.1"/>
    <property type="molecule type" value="Genomic_DNA"/>
</dbReference>
<proteinExistence type="predicted"/>
<reference evidence="2 3" key="1">
    <citation type="submission" date="2019-05" db="EMBL/GenBank/DDBJ databases">
        <title>Mikania micrantha, genome provides insights into the molecular mechanism of rapid growth.</title>
        <authorList>
            <person name="Liu B."/>
        </authorList>
    </citation>
    <scope>NUCLEOTIDE SEQUENCE [LARGE SCALE GENOMIC DNA]</scope>
    <source>
        <strain evidence="2">NLD-2019</strain>
        <tissue evidence="2">Leaf</tissue>
    </source>
</reference>
<feature type="compositionally biased region" description="Polar residues" evidence="1">
    <location>
        <begin position="211"/>
        <end position="222"/>
    </location>
</feature>
<evidence type="ECO:0000313" key="3">
    <source>
        <dbReference type="Proteomes" id="UP000326396"/>
    </source>
</evidence>
<dbReference type="Proteomes" id="UP000326396">
    <property type="component" value="Linkage Group LG1"/>
</dbReference>
<evidence type="ECO:0000256" key="1">
    <source>
        <dbReference type="SAM" id="MobiDB-lite"/>
    </source>
</evidence>
<protein>
    <submittedName>
        <fullName evidence="2">Uncharacterized protein</fullName>
    </submittedName>
</protein>
<name>A0A5N6Q5B2_9ASTR</name>
<accession>A0A5N6Q5B2</accession>
<feature type="region of interest" description="Disordered" evidence="1">
    <location>
        <begin position="201"/>
        <end position="241"/>
    </location>
</feature>
<comment type="caution">
    <text evidence="2">The sequence shown here is derived from an EMBL/GenBank/DDBJ whole genome shotgun (WGS) entry which is preliminary data.</text>
</comment>
<organism evidence="2 3">
    <name type="scientific">Mikania micrantha</name>
    <name type="common">bitter vine</name>
    <dbReference type="NCBI Taxonomy" id="192012"/>
    <lineage>
        <taxon>Eukaryota</taxon>
        <taxon>Viridiplantae</taxon>
        <taxon>Streptophyta</taxon>
        <taxon>Embryophyta</taxon>
        <taxon>Tracheophyta</taxon>
        <taxon>Spermatophyta</taxon>
        <taxon>Magnoliopsida</taxon>
        <taxon>eudicotyledons</taxon>
        <taxon>Gunneridae</taxon>
        <taxon>Pentapetalae</taxon>
        <taxon>asterids</taxon>
        <taxon>campanulids</taxon>
        <taxon>Asterales</taxon>
        <taxon>Asteraceae</taxon>
        <taxon>Asteroideae</taxon>
        <taxon>Heliantheae alliance</taxon>
        <taxon>Eupatorieae</taxon>
        <taxon>Mikania</taxon>
    </lineage>
</organism>
<feature type="region of interest" description="Disordered" evidence="1">
    <location>
        <begin position="1"/>
        <end position="25"/>
    </location>
</feature>
<feature type="compositionally biased region" description="Polar residues" evidence="1">
    <location>
        <begin position="232"/>
        <end position="241"/>
    </location>
</feature>
<sequence>MDPSKHFIPTKEKPPDPNPFPTLESCVGKRGVSTLAVNPKSKKAKDSSASLIGGKKNPKFVPLNVDVFVKEAITSRGGQNSNLAQVDKGGPEEAELGLANLQSGEGLNVRCSLGQDSSVAMANSELQKGDAQVTLCGLNGEALVPPSPAYNDDNPPIIDDVMESSSEDEQGDEEDESAMADLYPKIVLNGSQLRPVIEDQGGLQVPGMKPGQSQRATSNTGFSAGKKGRKPTGQSEASTSWQPKGTVILNSPIIPLLGWVYWVMDWYIFDLFGSQTLAACRCTKYQVGNSSVVDQFALTGLSLPGQTYANFLIMYSWMVGLQHVDSDVCTITRWLLQQWGWVMNFLQFWGKGYLVYHMRLSYKRCGLLMGWKECGNWCAEGCNVDPRVGQTKVEFYDRPSVSIAYPMWIGYKPGNLGWTGGNHYCWYIRSLIRGGLMVLLGWASLWCP</sequence>
<evidence type="ECO:0000313" key="2">
    <source>
        <dbReference type="EMBL" id="KAD7479028.1"/>
    </source>
</evidence>